<organism evidence="2 3">
    <name type="scientific">Dunaliella salina</name>
    <name type="common">Green alga</name>
    <name type="synonym">Protococcus salinus</name>
    <dbReference type="NCBI Taxonomy" id="3046"/>
    <lineage>
        <taxon>Eukaryota</taxon>
        <taxon>Viridiplantae</taxon>
        <taxon>Chlorophyta</taxon>
        <taxon>core chlorophytes</taxon>
        <taxon>Chlorophyceae</taxon>
        <taxon>CS clade</taxon>
        <taxon>Chlamydomonadales</taxon>
        <taxon>Dunaliellaceae</taxon>
        <taxon>Dunaliella</taxon>
    </lineage>
</organism>
<accession>A0ABQ7GSR7</accession>
<dbReference type="EMBL" id="MU069608">
    <property type="protein sequence ID" value="KAF5837653.1"/>
    <property type="molecule type" value="Genomic_DNA"/>
</dbReference>
<evidence type="ECO:0000313" key="3">
    <source>
        <dbReference type="Proteomes" id="UP000815325"/>
    </source>
</evidence>
<keyword evidence="3" id="KW-1185">Reference proteome</keyword>
<protein>
    <submittedName>
        <fullName evidence="2">Uncharacterized protein</fullName>
    </submittedName>
</protein>
<comment type="caution">
    <text evidence="2">The sequence shown here is derived from an EMBL/GenBank/DDBJ whole genome shotgun (WGS) entry which is preliminary data.</text>
</comment>
<reference evidence="2" key="1">
    <citation type="submission" date="2017-08" db="EMBL/GenBank/DDBJ databases">
        <authorList>
            <person name="Polle J.E."/>
            <person name="Barry K."/>
            <person name="Cushman J."/>
            <person name="Schmutz J."/>
            <person name="Tran D."/>
            <person name="Hathwaick L.T."/>
            <person name="Yim W.C."/>
            <person name="Jenkins J."/>
            <person name="Mckie-Krisberg Z.M."/>
            <person name="Prochnik S."/>
            <person name="Lindquist E."/>
            <person name="Dockter R.B."/>
            <person name="Adam C."/>
            <person name="Molina H."/>
            <person name="Bunkerborg J."/>
            <person name="Jin E."/>
            <person name="Buchheim M."/>
            <person name="Magnuson J."/>
        </authorList>
    </citation>
    <scope>NUCLEOTIDE SEQUENCE</scope>
    <source>
        <strain evidence="2">CCAP 19/18</strain>
    </source>
</reference>
<feature type="region of interest" description="Disordered" evidence="1">
    <location>
        <begin position="127"/>
        <end position="186"/>
    </location>
</feature>
<name>A0ABQ7GSR7_DUNSA</name>
<sequence length="186" mass="20398">MRPQLPSLSFKCALCLYGQWFCTHTHTLAPDYQWYADGSARSKKQRRREGQHASKQAKLAVNYMEGVTGEDGSYQHAALIRATQHGFQLTLAGASAELIQMNDSTWIRDMEPLVERFHKATQVKPLPAAQRQRHSAFAHAPPAQRQGNSQLLPNPAFEPPAASARTVPTQAQTAGAGPSQPGARAN</sequence>
<proteinExistence type="predicted"/>
<gene>
    <name evidence="2" type="ORF">DUNSADRAFT_4086</name>
</gene>
<evidence type="ECO:0000313" key="2">
    <source>
        <dbReference type="EMBL" id="KAF5837653.1"/>
    </source>
</evidence>
<dbReference type="Proteomes" id="UP000815325">
    <property type="component" value="Unassembled WGS sequence"/>
</dbReference>
<evidence type="ECO:0000256" key="1">
    <source>
        <dbReference type="SAM" id="MobiDB-lite"/>
    </source>
</evidence>